<feature type="transmembrane region" description="Helical" evidence="1">
    <location>
        <begin position="23"/>
        <end position="41"/>
    </location>
</feature>
<keyword evidence="1" id="KW-0472">Membrane</keyword>
<keyword evidence="1" id="KW-0812">Transmembrane</keyword>
<dbReference type="AlphaFoldDB" id="A0A9W5TVA1"/>
<keyword evidence="3" id="KW-1185">Reference proteome</keyword>
<reference evidence="2" key="1">
    <citation type="journal article" date="2014" name="Int. J. Syst. Evol. Microbiol.">
        <title>Complete genome sequence of Corynebacterium casei LMG S-19264T (=DSM 44701T), isolated from a smear-ripened cheese.</title>
        <authorList>
            <consortium name="US DOE Joint Genome Institute (JGI-PGF)"/>
            <person name="Walter F."/>
            <person name="Albersmeier A."/>
            <person name="Kalinowski J."/>
            <person name="Ruckert C."/>
        </authorList>
    </citation>
    <scope>NUCLEOTIDE SEQUENCE</scope>
    <source>
        <strain evidence="2">CGMCC 1.15454</strain>
    </source>
</reference>
<proteinExistence type="predicted"/>
<name>A0A9W5TVA1_9BACI</name>
<organism evidence="2 3">
    <name type="scientific">Lentibacillus populi</name>
    <dbReference type="NCBI Taxonomy" id="1827502"/>
    <lineage>
        <taxon>Bacteria</taxon>
        <taxon>Bacillati</taxon>
        <taxon>Bacillota</taxon>
        <taxon>Bacilli</taxon>
        <taxon>Bacillales</taxon>
        <taxon>Bacillaceae</taxon>
        <taxon>Lentibacillus</taxon>
    </lineage>
</organism>
<protein>
    <recommendedName>
        <fullName evidence="4">Holin</fullName>
    </recommendedName>
</protein>
<gene>
    <name evidence="2" type="ORF">GCM10011409_09680</name>
</gene>
<dbReference type="Proteomes" id="UP000621492">
    <property type="component" value="Unassembled WGS sequence"/>
</dbReference>
<evidence type="ECO:0000313" key="2">
    <source>
        <dbReference type="EMBL" id="GGB34295.1"/>
    </source>
</evidence>
<evidence type="ECO:0008006" key="4">
    <source>
        <dbReference type="Google" id="ProtNLM"/>
    </source>
</evidence>
<accession>A0A9W5TVA1</accession>
<sequence>MLVGSHWIINVTTGGGDAMDEQTYQALSLMILFGTLVAMIMSNKK</sequence>
<evidence type="ECO:0000313" key="3">
    <source>
        <dbReference type="Proteomes" id="UP000621492"/>
    </source>
</evidence>
<dbReference type="EMBL" id="BMJD01000004">
    <property type="protein sequence ID" value="GGB34295.1"/>
    <property type="molecule type" value="Genomic_DNA"/>
</dbReference>
<comment type="caution">
    <text evidence="2">The sequence shown here is derived from an EMBL/GenBank/DDBJ whole genome shotgun (WGS) entry which is preliminary data.</text>
</comment>
<keyword evidence="1" id="KW-1133">Transmembrane helix</keyword>
<evidence type="ECO:0000256" key="1">
    <source>
        <dbReference type="SAM" id="Phobius"/>
    </source>
</evidence>
<reference evidence="2" key="2">
    <citation type="submission" date="2020-09" db="EMBL/GenBank/DDBJ databases">
        <authorList>
            <person name="Sun Q."/>
            <person name="Zhou Y."/>
        </authorList>
    </citation>
    <scope>NUCLEOTIDE SEQUENCE</scope>
    <source>
        <strain evidence="2">CGMCC 1.15454</strain>
    </source>
</reference>